<protein>
    <submittedName>
        <fullName evidence="5">Uncharacterized protein</fullName>
    </submittedName>
</protein>
<feature type="compositionally biased region" description="Basic residues" evidence="4">
    <location>
        <begin position="225"/>
        <end position="238"/>
    </location>
</feature>
<dbReference type="InterPro" id="IPR022087">
    <property type="entry name" value="DA1-like_dom"/>
</dbReference>
<keyword evidence="2" id="KW-0862">Zinc</keyword>
<evidence type="ECO:0000256" key="3">
    <source>
        <dbReference type="ARBA" id="ARBA00023038"/>
    </source>
</evidence>
<feature type="compositionally biased region" description="Low complexity" evidence="4">
    <location>
        <begin position="127"/>
        <end position="141"/>
    </location>
</feature>
<keyword evidence="1" id="KW-0479">Metal-binding</keyword>
<dbReference type="Pfam" id="PF00412">
    <property type="entry name" value="LIM"/>
    <property type="match status" value="1"/>
</dbReference>
<gene>
    <name evidence="5" type="ORF">OFUS_LOCUS6210</name>
</gene>
<organism evidence="5 6">
    <name type="scientific">Owenia fusiformis</name>
    <name type="common">Polychaete worm</name>
    <dbReference type="NCBI Taxonomy" id="6347"/>
    <lineage>
        <taxon>Eukaryota</taxon>
        <taxon>Metazoa</taxon>
        <taxon>Spiralia</taxon>
        <taxon>Lophotrochozoa</taxon>
        <taxon>Annelida</taxon>
        <taxon>Polychaeta</taxon>
        <taxon>Sedentaria</taxon>
        <taxon>Canalipalpata</taxon>
        <taxon>Sabellida</taxon>
        <taxon>Oweniida</taxon>
        <taxon>Oweniidae</taxon>
        <taxon>Owenia</taxon>
    </lineage>
</organism>
<dbReference type="PROSITE" id="PS50023">
    <property type="entry name" value="LIM_DOMAIN_2"/>
    <property type="match status" value="1"/>
</dbReference>
<dbReference type="Pfam" id="PF12315">
    <property type="entry name" value="DA1-like"/>
    <property type="match status" value="1"/>
</dbReference>
<dbReference type="InterPro" id="IPR001781">
    <property type="entry name" value="Znf_LIM"/>
</dbReference>
<dbReference type="PROSITE" id="PS00478">
    <property type="entry name" value="LIM_DOMAIN_1"/>
    <property type="match status" value="1"/>
</dbReference>
<keyword evidence="6" id="KW-1185">Reference proteome</keyword>
<comment type="caution">
    <text evidence="5">The sequence shown here is derived from an EMBL/GenBank/DDBJ whole genome shotgun (WGS) entry which is preliminary data.</text>
</comment>
<dbReference type="GO" id="GO:0046872">
    <property type="term" value="F:metal ion binding"/>
    <property type="evidence" value="ECO:0007669"/>
    <property type="project" value="UniProtKB-KW"/>
</dbReference>
<dbReference type="InterPro" id="IPR045218">
    <property type="entry name" value="DA1-like"/>
</dbReference>
<feature type="compositionally biased region" description="Polar residues" evidence="4">
    <location>
        <begin position="214"/>
        <end position="224"/>
    </location>
</feature>
<proteinExistence type="predicted"/>
<evidence type="ECO:0000256" key="4">
    <source>
        <dbReference type="SAM" id="MobiDB-lite"/>
    </source>
</evidence>
<sequence length="849" mass="94550">MLKRLKNFFKDVTGSDGQQRNSTFYPDSNAANLQPGKASNVKIEIKTKVTHGHNEKTNVRVKTDGANGNGKLFSTGGAGIQSPGGVRSAIRSFERGSVDDYNPSSQSPIIKPKRYPLPNNQGERKSSPVTSPSSVSNSDTSYRSEVKLNITGGKVNETPKYKPVNFNISTNPTPSPTPLSTGGHKGKMTVNLKSTDFKNIHFSSDSGLSSTGSPLNNVIPTSPKVTKKPRAVSKKWKTKPRENYKLDTKSNITTITLEPPITTNQPIAPKLNILNRPLPNPPKPPRSNLLLTRKKSEKKKVSHAHGKGVTTAMNKPSPQFKQMKTMTTTIAPDIAPTPPPRPMSTLAGLKNLVQQPKKEEFGKFRPRMSRYRPNQRQRTLERPVNDILDGTTSPTQKLSTLTRRGQNKLNALFSFKHGGVAQNKTKSLGKSKGHVPYKRATRKNKMKKSLDKRKMKGAFEKSELEEKKRIAESKWNNIVKSESTCANCTDQIGYSSFLQYNPGIVFHSDCFKCFACGGGLQSQTGNFSYVAYKGSIPVCKPCAHDMHAVRCVICDQGIGNSKSSEKTKYRLTADGKPMCSDCEHKCVVCDKRLPQKYKSDPFWDESYCPHHDHGNHRCEGCNRMGGLPLKTETLMDGRIICFDCGLTAVRNEPKVQQLWQEIVKFYEEDYTLVLPQKGGFPVRTVTRQEMKALKKDRGDGKCTTRGLTISEITVSHGPRGTSKSGLVREIVVLSGLPEIITAGILAHEFIHAWFTLQDLSVGKELSPETREGTAELGAYLWLRTKMTDNYARPGDEDLLDRAVYDIENNQNKTYSDGFKMIKLAYDKWTRHRVDDLKGCLLYIHKVGRI</sequence>
<dbReference type="CDD" id="cd08368">
    <property type="entry name" value="LIM"/>
    <property type="match status" value="1"/>
</dbReference>
<feature type="region of interest" description="Disordered" evidence="4">
    <location>
        <begin position="62"/>
        <end position="183"/>
    </location>
</feature>
<dbReference type="PANTHER" id="PTHR24209">
    <property type="entry name" value="PROTEIN DA1-RELATED 2"/>
    <property type="match status" value="1"/>
</dbReference>
<feature type="region of interest" description="Disordered" evidence="4">
    <location>
        <begin position="205"/>
        <end position="239"/>
    </location>
</feature>
<evidence type="ECO:0000313" key="5">
    <source>
        <dbReference type="EMBL" id="CAH1779397.1"/>
    </source>
</evidence>
<evidence type="ECO:0000256" key="1">
    <source>
        <dbReference type="ARBA" id="ARBA00022723"/>
    </source>
</evidence>
<accession>A0A8J1TTM4</accession>
<name>A0A8J1TTM4_OWEFU</name>
<dbReference type="SMART" id="SM00132">
    <property type="entry name" value="LIM"/>
    <property type="match status" value="2"/>
</dbReference>
<dbReference type="GO" id="GO:0043130">
    <property type="term" value="F:ubiquitin binding"/>
    <property type="evidence" value="ECO:0007669"/>
    <property type="project" value="TreeGrafter"/>
</dbReference>
<keyword evidence="3" id="KW-0440">LIM domain</keyword>
<reference evidence="5" key="1">
    <citation type="submission" date="2022-03" db="EMBL/GenBank/DDBJ databases">
        <authorList>
            <person name="Martin C."/>
        </authorList>
    </citation>
    <scope>NUCLEOTIDE SEQUENCE</scope>
</reference>
<dbReference type="PANTHER" id="PTHR24209:SF31">
    <property type="entry name" value="PROTEIN DA1-LIKE ISOFORM X1"/>
    <property type="match status" value="1"/>
</dbReference>
<evidence type="ECO:0000313" key="6">
    <source>
        <dbReference type="Proteomes" id="UP000749559"/>
    </source>
</evidence>
<dbReference type="Proteomes" id="UP000749559">
    <property type="component" value="Unassembled WGS sequence"/>
</dbReference>
<feature type="compositionally biased region" description="Basic residues" evidence="4">
    <location>
        <begin position="294"/>
        <end position="306"/>
    </location>
</feature>
<dbReference type="EMBL" id="CAIIXF020000003">
    <property type="protein sequence ID" value="CAH1779397.1"/>
    <property type="molecule type" value="Genomic_DNA"/>
</dbReference>
<dbReference type="Gene3D" id="2.10.110.10">
    <property type="entry name" value="Cysteine Rich Protein"/>
    <property type="match status" value="1"/>
</dbReference>
<dbReference type="OrthoDB" id="25414at2759"/>
<evidence type="ECO:0000256" key="2">
    <source>
        <dbReference type="ARBA" id="ARBA00022833"/>
    </source>
</evidence>
<dbReference type="AlphaFoldDB" id="A0A8J1TTM4"/>
<feature type="region of interest" description="Disordered" evidence="4">
    <location>
        <begin position="294"/>
        <end position="316"/>
    </location>
</feature>